<gene>
    <name evidence="1" type="ORF">FKV23_12710</name>
</gene>
<dbReference type="OrthoDB" id="6024259at2"/>
<dbReference type="RefSeq" id="WP_141624179.1">
    <property type="nucleotide sequence ID" value="NZ_CP041242.1"/>
</dbReference>
<accession>A0A514BU26</accession>
<dbReference type="EMBL" id="CP041242">
    <property type="protein sequence ID" value="QDH70847.1"/>
    <property type="molecule type" value="Genomic_DNA"/>
</dbReference>
<sequence length="145" mass="16039">MADAPTQAILEALADALRGITTANGYHTDLGLNVRTERTETGIPTAQRCTVAVVNKLRTERGQQRPSRGRALRGVIEIEVPASFTDSMARVLLAEDDVDRRLSEYHQMPDALPVQYEETVFLDRPEGMPVVAAEIQWTTGYTRNG</sequence>
<protein>
    <recommendedName>
        <fullName evidence="3">DUF3168 domain-containing protein</fullName>
    </recommendedName>
</protein>
<evidence type="ECO:0008006" key="3">
    <source>
        <dbReference type="Google" id="ProtNLM"/>
    </source>
</evidence>
<evidence type="ECO:0000313" key="1">
    <source>
        <dbReference type="EMBL" id="QDH70847.1"/>
    </source>
</evidence>
<reference evidence="1 2" key="1">
    <citation type="submission" date="2019-06" db="EMBL/GenBank/DDBJ databases">
        <title>Lysobacter alkalisoli sp. nov. isolated from saline-alkali soil.</title>
        <authorList>
            <person name="Sun J.-Q."/>
            <person name="Xu L."/>
        </authorList>
    </citation>
    <scope>NUCLEOTIDE SEQUENCE [LARGE SCALE GENOMIC DNA]</scope>
    <source>
        <strain evidence="1 2">SJ-36</strain>
    </source>
</reference>
<dbReference type="Proteomes" id="UP000317199">
    <property type="component" value="Chromosome"/>
</dbReference>
<dbReference type="KEGG" id="lyj:FKV23_12710"/>
<dbReference type="AlphaFoldDB" id="A0A514BU26"/>
<evidence type="ECO:0000313" key="2">
    <source>
        <dbReference type="Proteomes" id="UP000317199"/>
    </source>
</evidence>
<proteinExistence type="predicted"/>
<name>A0A514BU26_9GAMM</name>
<organism evidence="1 2">
    <name type="scientific">Marilutibacter alkalisoli</name>
    <dbReference type="NCBI Taxonomy" id="2591633"/>
    <lineage>
        <taxon>Bacteria</taxon>
        <taxon>Pseudomonadati</taxon>
        <taxon>Pseudomonadota</taxon>
        <taxon>Gammaproteobacteria</taxon>
        <taxon>Lysobacterales</taxon>
        <taxon>Lysobacteraceae</taxon>
        <taxon>Marilutibacter</taxon>
    </lineage>
</organism>
<keyword evidence="2" id="KW-1185">Reference proteome</keyword>